<gene>
    <name evidence="1" type="ORF">K431DRAFT_341691</name>
</gene>
<name>A0A9P4ULH0_9PEZI</name>
<dbReference type="InterPro" id="IPR002495">
    <property type="entry name" value="Glyco_trans_8"/>
</dbReference>
<comment type="caution">
    <text evidence="1">The sequence shown here is derived from an EMBL/GenBank/DDBJ whole genome shotgun (WGS) entry which is preliminary data.</text>
</comment>
<dbReference type="Pfam" id="PF01501">
    <property type="entry name" value="Glyco_transf_8"/>
    <property type="match status" value="1"/>
</dbReference>
<dbReference type="Gene3D" id="3.90.550.10">
    <property type="entry name" value="Spore Coat Polysaccharide Biosynthesis Protein SpsA, Chain A"/>
    <property type="match status" value="1"/>
</dbReference>
<dbReference type="InterPro" id="IPR050587">
    <property type="entry name" value="GNT1/Glycosyltrans_8"/>
</dbReference>
<keyword evidence="2" id="KW-1185">Reference proteome</keyword>
<proteinExistence type="predicted"/>
<evidence type="ECO:0000313" key="1">
    <source>
        <dbReference type="EMBL" id="KAF2716940.1"/>
    </source>
</evidence>
<organism evidence="1 2">
    <name type="scientific">Polychaeton citri CBS 116435</name>
    <dbReference type="NCBI Taxonomy" id="1314669"/>
    <lineage>
        <taxon>Eukaryota</taxon>
        <taxon>Fungi</taxon>
        <taxon>Dikarya</taxon>
        <taxon>Ascomycota</taxon>
        <taxon>Pezizomycotina</taxon>
        <taxon>Dothideomycetes</taxon>
        <taxon>Dothideomycetidae</taxon>
        <taxon>Capnodiales</taxon>
        <taxon>Capnodiaceae</taxon>
        <taxon>Polychaeton</taxon>
    </lineage>
</organism>
<protein>
    <submittedName>
        <fullName evidence="1">Glycosyltransferase family 8 protein</fullName>
    </submittedName>
</protein>
<dbReference type="EMBL" id="MU003857">
    <property type="protein sequence ID" value="KAF2716940.1"/>
    <property type="molecule type" value="Genomic_DNA"/>
</dbReference>
<dbReference type="InterPro" id="IPR029044">
    <property type="entry name" value="Nucleotide-diphossugar_trans"/>
</dbReference>
<dbReference type="Proteomes" id="UP000799441">
    <property type="component" value="Unassembled WGS sequence"/>
</dbReference>
<sequence length="336" mass="39038">MEKHAYATLITRESYLAGVFILAHTLRKHGSQWPLVVLYTSKLSSNAFRALKLESTASNIILQRCDYLLPPGHIKTQLIAERFEDTWTKLRVFELTGFDAVCYLDADMAVFRYMDSVFDQVMGMPVGFLAANHACVCNIDRDSWAPEDWRPENCAYTPIQHPYASAHPIQPTHSRSRTHHLLNGGMFLFRPSQGLRDRMLGCFNTTPLLATFKFPDQDFLAHFFEGKWIALSWQYNALKTMRYIHPNIWRDEEVICLHYIVDKPWARRIGKDGKAGLIGRDGITHEWWWKAYEEWEQERFHDWVTGLEVVQLVRRSVAKPSQASHIDEPCVNEYGM</sequence>
<dbReference type="OrthoDB" id="2014201at2759"/>
<dbReference type="SUPFAM" id="SSF53448">
    <property type="entry name" value="Nucleotide-diphospho-sugar transferases"/>
    <property type="match status" value="1"/>
</dbReference>
<accession>A0A9P4ULH0</accession>
<dbReference type="AlphaFoldDB" id="A0A9P4ULH0"/>
<dbReference type="GO" id="GO:0016757">
    <property type="term" value="F:glycosyltransferase activity"/>
    <property type="evidence" value="ECO:0007669"/>
    <property type="project" value="InterPro"/>
</dbReference>
<dbReference type="CDD" id="cd02537">
    <property type="entry name" value="GT8_Glycogenin"/>
    <property type="match status" value="1"/>
</dbReference>
<dbReference type="PANTHER" id="PTHR11183">
    <property type="entry name" value="GLYCOGENIN SUBFAMILY MEMBER"/>
    <property type="match status" value="1"/>
</dbReference>
<evidence type="ECO:0000313" key="2">
    <source>
        <dbReference type="Proteomes" id="UP000799441"/>
    </source>
</evidence>
<reference evidence="1" key="1">
    <citation type="journal article" date="2020" name="Stud. Mycol.">
        <title>101 Dothideomycetes genomes: a test case for predicting lifestyles and emergence of pathogens.</title>
        <authorList>
            <person name="Haridas S."/>
            <person name="Albert R."/>
            <person name="Binder M."/>
            <person name="Bloem J."/>
            <person name="Labutti K."/>
            <person name="Salamov A."/>
            <person name="Andreopoulos B."/>
            <person name="Baker S."/>
            <person name="Barry K."/>
            <person name="Bills G."/>
            <person name="Bluhm B."/>
            <person name="Cannon C."/>
            <person name="Castanera R."/>
            <person name="Culley D."/>
            <person name="Daum C."/>
            <person name="Ezra D."/>
            <person name="Gonzalez J."/>
            <person name="Henrissat B."/>
            <person name="Kuo A."/>
            <person name="Liang C."/>
            <person name="Lipzen A."/>
            <person name="Lutzoni F."/>
            <person name="Magnuson J."/>
            <person name="Mondo S."/>
            <person name="Nolan M."/>
            <person name="Ohm R."/>
            <person name="Pangilinan J."/>
            <person name="Park H.-J."/>
            <person name="Ramirez L."/>
            <person name="Alfaro M."/>
            <person name="Sun H."/>
            <person name="Tritt A."/>
            <person name="Yoshinaga Y."/>
            <person name="Zwiers L.-H."/>
            <person name="Turgeon B."/>
            <person name="Goodwin S."/>
            <person name="Spatafora J."/>
            <person name="Crous P."/>
            <person name="Grigoriev I."/>
        </authorList>
    </citation>
    <scope>NUCLEOTIDE SEQUENCE</scope>
    <source>
        <strain evidence="1">CBS 116435</strain>
    </source>
</reference>